<proteinExistence type="predicted"/>
<dbReference type="RefSeq" id="XP_002431768.1">
    <property type="nucleotide sequence ID" value="XM_002431723.1"/>
</dbReference>
<protein>
    <submittedName>
        <fullName evidence="10 11">Trypsin-zeta, putative</fullName>
        <ecNumber evidence="10">3.4.21.4</ecNumber>
    </submittedName>
</protein>
<evidence type="ECO:0000256" key="7">
    <source>
        <dbReference type="RuleBase" id="RU363034"/>
    </source>
</evidence>
<evidence type="ECO:0000256" key="8">
    <source>
        <dbReference type="SAM" id="MobiDB-lite"/>
    </source>
</evidence>
<keyword evidence="12" id="KW-1185">Reference proteome</keyword>
<feature type="compositionally biased region" description="Basic and acidic residues" evidence="8">
    <location>
        <begin position="91"/>
        <end position="104"/>
    </location>
</feature>
<dbReference type="Gene3D" id="2.40.10.10">
    <property type="entry name" value="Trypsin-like serine proteases"/>
    <property type="match status" value="2"/>
</dbReference>
<dbReference type="FunFam" id="2.40.10.10:FF:000015">
    <property type="entry name" value="Atrial natriuretic peptide-converting enzyme"/>
    <property type="match status" value="1"/>
</dbReference>
<dbReference type="PRINTS" id="PR00722">
    <property type="entry name" value="CHYMOTRYPSIN"/>
</dbReference>
<dbReference type="GO" id="GO:0005576">
    <property type="term" value="C:extracellular region"/>
    <property type="evidence" value="ECO:0007669"/>
    <property type="project" value="UniProtKB-SubCell"/>
</dbReference>
<dbReference type="SMART" id="SM00020">
    <property type="entry name" value="Tryp_SPc"/>
    <property type="match status" value="1"/>
</dbReference>
<feature type="compositionally biased region" description="Basic and acidic residues" evidence="8">
    <location>
        <begin position="46"/>
        <end position="76"/>
    </location>
</feature>
<evidence type="ECO:0000313" key="11">
    <source>
        <dbReference type="EnsemblMetazoa" id="PHUM546610-PA"/>
    </source>
</evidence>
<gene>
    <name evidence="11" type="primary">8240378</name>
    <name evidence="10" type="ORF">Phum_PHUM546610</name>
</gene>
<dbReference type="InterPro" id="IPR009003">
    <property type="entry name" value="Peptidase_S1_PA"/>
</dbReference>
<dbReference type="EMBL" id="DS235857">
    <property type="protein sequence ID" value="EEB19030.1"/>
    <property type="molecule type" value="Genomic_DNA"/>
</dbReference>
<name>E0W074_PEDHC</name>
<organism>
    <name type="scientific">Pediculus humanus subsp. corporis</name>
    <name type="common">Body louse</name>
    <dbReference type="NCBI Taxonomy" id="121224"/>
    <lineage>
        <taxon>Eukaryota</taxon>
        <taxon>Metazoa</taxon>
        <taxon>Ecdysozoa</taxon>
        <taxon>Arthropoda</taxon>
        <taxon>Hexapoda</taxon>
        <taxon>Insecta</taxon>
        <taxon>Pterygota</taxon>
        <taxon>Neoptera</taxon>
        <taxon>Paraneoptera</taxon>
        <taxon>Psocodea</taxon>
        <taxon>Troctomorpha</taxon>
        <taxon>Phthiraptera</taxon>
        <taxon>Anoplura</taxon>
        <taxon>Pediculidae</taxon>
        <taxon>Pediculus</taxon>
    </lineage>
</organism>
<evidence type="ECO:0000313" key="10">
    <source>
        <dbReference type="EMBL" id="EEB19030.1"/>
    </source>
</evidence>
<keyword evidence="4 7" id="KW-0378">Hydrolase</keyword>
<evidence type="ECO:0000256" key="4">
    <source>
        <dbReference type="ARBA" id="ARBA00022801"/>
    </source>
</evidence>
<dbReference type="AlphaFoldDB" id="E0W074"/>
<dbReference type="PROSITE" id="PS50240">
    <property type="entry name" value="TRYPSIN_DOM"/>
    <property type="match status" value="1"/>
</dbReference>
<evidence type="ECO:0000313" key="12">
    <source>
        <dbReference type="Proteomes" id="UP000009046"/>
    </source>
</evidence>
<dbReference type="HOGENOM" id="CLU_006842_0_3_1"/>
<keyword evidence="2" id="KW-0964">Secreted</keyword>
<sequence length="450" mass="51150">MENEDGRKNPSQKIGKNIENFESGRQHDDYLELTTDKIIFLDNVKKIKDDTNVENEQHVEKDDFPRDKSSRGESNEQRQSTNNNKKKNDSKKRFDGDDIGEQQHKRIGKSNHKKEKHHNPKKNQMKNKAKFEKLVEMDENSGKTSFETNDDIDPENSRNLNNTKSGKKTNSKRNVLEEETCGLDTPRRIIGGTTTDIDEFPWLCLLQYTDPTQRISHSCGGALISKRYVLTAAHCTHGVAITTRKLKLDKVRLGEWDLSSDKDCQGEVCSSPVQDIEIEEIIPHENYLPRGKSQSHDISLIRLKEEAKLNQYVQPICLPFTLPENTDYEGKKLTVSGWGRTSNDSSSSVKMKVDLPIVNWNQCYQFYQSFYGDLEITEGQFCAGGEGGRDSCQGDSGGPLMTTQVKNNEIHWYLIGIVSSGPAACGVEDRPSLYTNVTQYSDWILDNMRN</sequence>
<dbReference type="CDD" id="cd00190">
    <property type="entry name" value="Tryp_SPc"/>
    <property type="match status" value="1"/>
</dbReference>
<dbReference type="VEuPathDB" id="VectorBase:PHUM546610"/>
<dbReference type="PROSITE" id="PS00134">
    <property type="entry name" value="TRYPSIN_HIS"/>
    <property type="match status" value="1"/>
</dbReference>
<accession>E0W074</accession>
<dbReference type="eggNOG" id="KOG3627">
    <property type="taxonomic scope" value="Eukaryota"/>
</dbReference>
<dbReference type="SUPFAM" id="SSF50494">
    <property type="entry name" value="Trypsin-like serine proteases"/>
    <property type="match status" value="1"/>
</dbReference>
<keyword evidence="3 7" id="KW-0645">Protease</keyword>
<feature type="compositionally biased region" description="Basic residues" evidence="8">
    <location>
        <begin position="105"/>
        <end position="128"/>
    </location>
</feature>
<evidence type="ECO:0000256" key="3">
    <source>
        <dbReference type="ARBA" id="ARBA00022670"/>
    </source>
</evidence>
<keyword evidence="6" id="KW-1015">Disulfide bond</keyword>
<dbReference type="InterPro" id="IPR018114">
    <property type="entry name" value="TRYPSIN_HIS"/>
</dbReference>
<dbReference type="InterPro" id="IPR033116">
    <property type="entry name" value="TRYPSIN_SER"/>
</dbReference>
<feature type="region of interest" description="Disordered" evidence="8">
    <location>
        <begin position="1"/>
        <end position="28"/>
    </location>
</feature>
<reference evidence="10" key="1">
    <citation type="submission" date="2007-04" db="EMBL/GenBank/DDBJ databases">
        <title>Annotation of Pediculus humanus corporis strain USDA.</title>
        <authorList>
            <person name="Kirkness E."/>
            <person name="Hannick L."/>
            <person name="Hass B."/>
            <person name="Bruggner R."/>
            <person name="Lawson D."/>
            <person name="Bidwell S."/>
            <person name="Joardar V."/>
            <person name="Caler E."/>
            <person name="Walenz B."/>
            <person name="Inman J."/>
            <person name="Schobel S."/>
            <person name="Galinsky K."/>
            <person name="Amedeo P."/>
            <person name="Strausberg R."/>
        </authorList>
    </citation>
    <scope>NUCLEOTIDE SEQUENCE</scope>
    <source>
        <strain evidence="10">USDA</strain>
    </source>
</reference>
<dbReference type="MEROPS" id="S01.507"/>
<dbReference type="STRING" id="121224.E0W074"/>
<dbReference type="GeneID" id="8240378"/>
<dbReference type="Proteomes" id="UP000009046">
    <property type="component" value="Unassembled WGS sequence"/>
</dbReference>
<comment type="subcellular location">
    <subcellularLocation>
        <location evidence="1">Secreted</location>
    </subcellularLocation>
</comment>
<evidence type="ECO:0000256" key="6">
    <source>
        <dbReference type="ARBA" id="ARBA00023157"/>
    </source>
</evidence>
<keyword evidence="5 7" id="KW-0720">Serine protease</keyword>
<feature type="domain" description="Peptidase S1" evidence="9">
    <location>
        <begin position="189"/>
        <end position="449"/>
    </location>
</feature>
<evidence type="ECO:0000256" key="1">
    <source>
        <dbReference type="ARBA" id="ARBA00004613"/>
    </source>
</evidence>
<dbReference type="Pfam" id="PF00089">
    <property type="entry name" value="Trypsin"/>
    <property type="match status" value="1"/>
</dbReference>
<dbReference type="InParanoid" id="E0W074"/>
<evidence type="ECO:0000259" key="9">
    <source>
        <dbReference type="PROSITE" id="PS50240"/>
    </source>
</evidence>
<reference evidence="10" key="2">
    <citation type="submission" date="2007-04" db="EMBL/GenBank/DDBJ databases">
        <title>The genome of the human body louse.</title>
        <authorList>
            <consortium name="The Human Body Louse Genome Consortium"/>
            <person name="Kirkness E."/>
            <person name="Walenz B."/>
            <person name="Hass B."/>
            <person name="Bruggner R."/>
            <person name="Strausberg R."/>
        </authorList>
    </citation>
    <scope>NUCLEOTIDE SEQUENCE</scope>
    <source>
        <strain evidence="10">USDA</strain>
    </source>
</reference>
<dbReference type="CTD" id="8240378"/>
<dbReference type="EC" id="3.4.21.4" evidence="10"/>
<evidence type="ECO:0000256" key="5">
    <source>
        <dbReference type="ARBA" id="ARBA00022825"/>
    </source>
</evidence>
<dbReference type="InterPro" id="IPR001314">
    <property type="entry name" value="Peptidase_S1A"/>
</dbReference>
<dbReference type="OMA" id="NKYHDIA"/>
<dbReference type="EnsemblMetazoa" id="PHUM546610-RA">
    <property type="protein sequence ID" value="PHUM546610-PA"/>
    <property type="gene ID" value="PHUM546610"/>
</dbReference>
<reference evidence="11" key="3">
    <citation type="submission" date="2021-02" db="UniProtKB">
        <authorList>
            <consortium name="EnsemblMetazoa"/>
        </authorList>
    </citation>
    <scope>IDENTIFICATION</scope>
    <source>
        <strain evidence="11">USDA</strain>
    </source>
</reference>
<dbReference type="InterPro" id="IPR043504">
    <property type="entry name" value="Peptidase_S1_PA_chymotrypsin"/>
</dbReference>
<dbReference type="InterPro" id="IPR001254">
    <property type="entry name" value="Trypsin_dom"/>
</dbReference>
<dbReference type="PANTHER" id="PTHR24258:SF144">
    <property type="entry name" value="GH14088P"/>
    <property type="match status" value="1"/>
</dbReference>
<dbReference type="GO" id="GO:0004252">
    <property type="term" value="F:serine-type endopeptidase activity"/>
    <property type="evidence" value="ECO:0007669"/>
    <property type="project" value="UniProtKB-EC"/>
</dbReference>
<dbReference type="PANTHER" id="PTHR24258">
    <property type="entry name" value="SERINE PROTEASE-RELATED"/>
    <property type="match status" value="1"/>
</dbReference>
<evidence type="ECO:0000256" key="2">
    <source>
        <dbReference type="ARBA" id="ARBA00022525"/>
    </source>
</evidence>
<dbReference type="PROSITE" id="PS00135">
    <property type="entry name" value="TRYPSIN_SER"/>
    <property type="match status" value="1"/>
</dbReference>
<feature type="region of interest" description="Disordered" evidence="8">
    <location>
        <begin position="46"/>
        <end position="173"/>
    </location>
</feature>
<dbReference type="GO" id="GO:0006508">
    <property type="term" value="P:proteolysis"/>
    <property type="evidence" value="ECO:0007669"/>
    <property type="project" value="UniProtKB-KW"/>
</dbReference>
<dbReference type="OrthoDB" id="9028152at2759"/>
<dbReference type="EMBL" id="AAZO01006645">
    <property type="status" value="NOT_ANNOTATED_CDS"/>
    <property type="molecule type" value="Genomic_DNA"/>
</dbReference>
<dbReference type="KEGG" id="phu:Phum_PHUM546610"/>